<organism evidence="5 6">
    <name type="scientific">Leeia aquatica</name>
    <dbReference type="NCBI Taxonomy" id="2725557"/>
    <lineage>
        <taxon>Bacteria</taxon>
        <taxon>Pseudomonadati</taxon>
        <taxon>Pseudomonadota</taxon>
        <taxon>Betaproteobacteria</taxon>
        <taxon>Neisseriales</taxon>
        <taxon>Leeiaceae</taxon>
        <taxon>Leeia</taxon>
    </lineage>
</organism>
<comment type="similarity">
    <text evidence="1">Belongs to the phosphate acetyltransferase and butyryltransferase family.</text>
</comment>
<sequence length="334" mass="35084">MNAEDQHYSETSPRYLALMNNAKAHPSLITAVVHPCDDVSLGGALEAMQAGLIAPILVGPEARIRATAKQHGLDISRFTLYRDGLPQANLPHAVPPFSIVNTTHSHQSAEVAVLLVRQGQAHALMKGSLHTDELLKAILDKHNGLRTGRRLSHVFVMDVPNYHKPLLLTDGAVNIEPDLLGKADIVQNAIELAHALGIAEPKVAILSAVETINPALPSTLDAAALCKMADRKQIKGGILDGPLAFDNAISAEAAHNKGITSAVSGDADILLAPNLEAGNMLAKQLTYLAGAHSAGIVLGARVPVMLTSRADNELSRLASAAVAVLLAAHHGASR</sequence>
<dbReference type="AlphaFoldDB" id="A0A847RRT1"/>
<dbReference type="Pfam" id="PF01515">
    <property type="entry name" value="PTA_PTB"/>
    <property type="match status" value="1"/>
</dbReference>
<dbReference type="NCBIfam" id="NF008852">
    <property type="entry name" value="PRK11890.1"/>
    <property type="match status" value="1"/>
</dbReference>
<accession>A0A847RRT1</accession>
<evidence type="ECO:0000313" key="6">
    <source>
        <dbReference type="Proteomes" id="UP000587991"/>
    </source>
</evidence>
<evidence type="ECO:0000256" key="2">
    <source>
        <dbReference type="ARBA" id="ARBA00022679"/>
    </source>
</evidence>
<dbReference type="PANTHER" id="PTHR43356">
    <property type="entry name" value="PHOSPHATE ACETYLTRANSFERASE"/>
    <property type="match status" value="1"/>
</dbReference>
<feature type="domain" description="Phosphate acetyl/butaryl transferase" evidence="4">
    <location>
        <begin position="40"/>
        <end position="323"/>
    </location>
</feature>
<dbReference type="NCBIfam" id="NF006045">
    <property type="entry name" value="PRK08190.1"/>
    <property type="match status" value="1"/>
</dbReference>
<protein>
    <submittedName>
        <fullName evidence="5">Bifunctional enoyl-CoA hydratase/phosphate acetyltransferase</fullName>
    </submittedName>
</protein>
<dbReference type="RefSeq" id="WP_168875579.1">
    <property type="nucleotide sequence ID" value="NZ_JABAIM010000001.1"/>
</dbReference>
<dbReference type="InterPro" id="IPR012147">
    <property type="entry name" value="P_Ac_Bu_trans"/>
</dbReference>
<dbReference type="PIRSF" id="PIRSF000428">
    <property type="entry name" value="P_Ac_trans"/>
    <property type="match status" value="1"/>
</dbReference>
<evidence type="ECO:0000313" key="5">
    <source>
        <dbReference type="EMBL" id="NLR73930.1"/>
    </source>
</evidence>
<dbReference type="Gene3D" id="3.40.718.10">
    <property type="entry name" value="Isopropylmalate Dehydrogenase"/>
    <property type="match status" value="1"/>
</dbReference>
<keyword evidence="6" id="KW-1185">Reference proteome</keyword>
<dbReference type="EMBL" id="JABAIM010000001">
    <property type="protein sequence ID" value="NLR73930.1"/>
    <property type="molecule type" value="Genomic_DNA"/>
</dbReference>
<dbReference type="GO" id="GO:0016746">
    <property type="term" value="F:acyltransferase activity"/>
    <property type="evidence" value="ECO:0007669"/>
    <property type="project" value="UniProtKB-KW"/>
</dbReference>
<evidence type="ECO:0000259" key="4">
    <source>
        <dbReference type="Pfam" id="PF01515"/>
    </source>
</evidence>
<keyword evidence="3" id="KW-0012">Acyltransferase</keyword>
<evidence type="ECO:0000256" key="3">
    <source>
        <dbReference type="ARBA" id="ARBA00023315"/>
    </source>
</evidence>
<name>A0A847RRT1_9NEIS</name>
<reference evidence="5 6" key="1">
    <citation type="submission" date="2020-04" db="EMBL/GenBank/DDBJ databases">
        <title>Draft genome of Leeia sp. IMCC25680.</title>
        <authorList>
            <person name="Song J."/>
            <person name="Cho J.-C."/>
        </authorList>
    </citation>
    <scope>NUCLEOTIDE SEQUENCE [LARGE SCALE GENOMIC DNA]</scope>
    <source>
        <strain evidence="5 6">IMCC25680</strain>
    </source>
</reference>
<dbReference type="InterPro" id="IPR002505">
    <property type="entry name" value="PTA_PTB"/>
</dbReference>
<comment type="caution">
    <text evidence="5">The sequence shown here is derived from an EMBL/GenBank/DDBJ whole genome shotgun (WGS) entry which is preliminary data.</text>
</comment>
<evidence type="ECO:0000256" key="1">
    <source>
        <dbReference type="ARBA" id="ARBA00005656"/>
    </source>
</evidence>
<dbReference type="Proteomes" id="UP000587991">
    <property type="component" value="Unassembled WGS sequence"/>
</dbReference>
<keyword evidence="2 5" id="KW-0808">Transferase</keyword>
<dbReference type="SUPFAM" id="SSF53659">
    <property type="entry name" value="Isocitrate/Isopropylmalate dehydrogenase-like"/>
    <property type="match status" value="1"/>
</dbReference>
<dbReference type="InterPro" id="IPR050500">
    <property type="entry name" value="Phos_Acetyltrans/Butyryltrans"/>
</dbReference>
<gene>
    <name evidence="5" type="ORF">HF682_01995</name>
</gene>
<dbReference type="PANTHER" id="PTHR43356:SF2">
    <property type="entry name" value="PHOSPHATE ACETYLTRANSFERASE"/>
    <property type="match status" value="1"/>
</dbReference>
<proteinExistence type="inferred from homology"/>